<dbReference type="Proteomes" id="UP000006860">
    <property type="component" value="Chromosome"/>
</dbReference>
<protein>
    <submittedName>
        <fullName evidence="2">Uncharacterized protein</fullName>
    </submittedName>
</protein>
<evidence type="ECO:0000313" key="3">
    <source>
        <dbReference type="Proteomes" id="UP000006860"/>
    </source>
</evidence>
<feature type="compositionally biased region" description="Basic and acidic residues" evidence="1">
    <location>
        <begin position="50"/>
        <end position="60"/>
    </location>
</feature>
<dbReference type="KEGG" id="pbs:Plabr_1198"/>
<sequence>MVRSVRFAIRDEELRGWDRPRRAVWELDDLPEMPQRRSRKRERLGAKPGSEARLEGRLER</sequence>
<gene>
    <name evidence="2" type="ordered locus">Plabr_1198</name>
</gene>
<name>F0SLS2_RUBBR</name>
<accession>F0SLS2</accession>
<dbReference type="STRING" id="756272.Plabr_1198"/>
<dbReference type="RefSeq" id="WP_013627546.1">
    <property type="nucleotide sequence ID" value="NC_015174.1"/>
</dbReference>
<organism evidence="2 3">
    <name type="scientific">Rubinisphaera brasiliensis (strain ATCC 49424 / DSM 5305 / JCM 21570 / IAM 15109 / NBRC 103401 / IFAM 1448)</name>
    <name type="common">Planctomyces brasiliensis</name>
    <dbReference type="NCBI Taxonomy" id="756272"/>
    <lineage>
        <taxon>Bacteria</taxon>
        <taxon>Pseudomonadati</taxon>
        <taxon>Planctomycetota</taxon>
        <taxon>Planctomycetia</taxon>
        <taxon>Planctomycetales</taxon>
        <taxon>Planctomycetaceae</taxon>
        <taxon>Rubinisphaera</taxon>
    </lineage>
</organism>
<dbReference type="HOGENOM" id="CLU_2938929_0_0_0"/>
<evidence type="ECO:0000256" key="1">
    <source>
        <dbReference type="SAM" id="MobiDB-lite"/>
    </source>
</evidence>
<reference evidence="3" key="1">
    <citation type="submission" date="2011-02" db="EMBL/GenBank/DDBJ databases">
        <title>The complete genome of Planctomyces brasiliensis DSM 5305.</title>
        <authorList>
            <person name="Lucas S."/>
            <person name="Copeland A."/>
            <person name="Lapidus A."/>
            <person name="Bruce D."/>
            <person name="Goodwin L."/>
            <person name="Pitluck S."/>
            <person name="Kyrpides N."/>
            <person name="Mavromatis K."/>
            <person name="Pagani I."/>
            <person name="Ivanova N."/>
            <person name="Ovchinnikova G."/>
            <person name="Lu M."/>
            <person name="Detter J.C."/>
            <person name="Han C."/>
            <person name="Land M."/>
            <person name="Hauser L."/>
            <person name="Markowitz V."/>
            <person name="Cheng J.-F."/>
            <person name="Hugenholtz P."/>
            <person name="Woyke T."/>
            <person name="Wu D."/>
            <person name="Tindall B."/>
            <person name="Pomrenke H.G."/>
            <person name="Brambilla E."/>
            <person name="Klenk H.-P."/>
            <person name="Eisen J.A."/>
        </authorList>
    </citation>
    <scope>NUCLEOTIDE SEQUENCE [LARGE SCALE GENOMIC DNA]</scope>
    <source>
        <strain evidence="3">ATCC 49424 / DSM 5305 / JCM 21570 / NBRC 103401 / IFAM 1448</strain>
    </source>
</reference>
<feature type="region of interest" description="Disordered" evidence="1">
    <location>
        <begin position="35"/>
        <end position="60"/>
    </location>
</feature>
<evidence type="ECO:0000313" key="2">
    <source>
        <dbReference type="EMBL" id="ADY58813.1"/>
    </source>
</evidence>
<keyword evidence="3" id="KW-1185">Reference proteome</keyword>
<dbReference type="AlphaFoldDB" id="F0SLS2"/>
<dbReference type="EMBL" id="CP002546">
    <property type="protein sequence ID" value="ADY58813.1"/>
    <property type="molecule type" value="Genomic_DNA"/>
</dbReference>
<proteinExistence type="predicted"/>